<name>A0A151T2V5_CAJCA</name>
<dbReference type="STRING" id="3821.A0A151T2V5"/>
<evidence type="ECO:0000256" key="7">
    <source>
        <dbReference type="ARBA" id="ARBA00022958"/>
    </source>
</evidence>
<keyword evidence="5" id="KW-0812">Transmembrane</keyword>
<evidence type="ECO:0000256" key="11">
    <source>
        <dbReference type="ARBA" id="ARBA00043980"/>
    </source>
</evidence>
<proteinExistence type="inferred from homology"/>
<evidence type="ECO:0000256" key="6">
    <source>
        <dbReference type="ARBA" id="ARBA00022781"/>
    </source>
</evidence>
<evidence type="ECO:0000256" key="10">
    <source>
        <dbReference type="ARBA" id="ARBA00023136"/>
    </source>
</evidence>
<dbReference type="Pfam" id="PF03040">
    <property type="entry name" value="CemA"/>
    <property type="match status" value="1"/>
</dbReference>
<keyword evidence="3" id="KW-0050">Antiport</keyword>
<accession>A0A151T2V5</accession>
<evidence type="ECO:0000256" key="1">
    <source>
        <dbReference type="ARBA" id="ARBA00004141"/>
    </source>
</evidence>
<keyword evidence="4" id="KW-0633">Potassium transport</keyword>
<dbReference type="Gramene" id="C.cajan_15391.t">
    <property type="protein sequence ID" value="C.cajan_15391.t"/>
    <property type="gene ID" value="C.cajan_15391"/>
</dbReference>
<dbReference type="GO" id="GO:0016020">
    <property type="term" value="C:membrane"/>
    <property type="evidence" value="ECO:0007669"/>
    <property type="project" value="UniProtKB-SubCell"/>
</dbReference>
<dbReference type="EMBL" id="CM003610">
    <property type="protein sequence ID" value="KYP61348.1"/>
    <property type="molecule type" value="Genomic_DNA"/>
</dbReference>
<gene>
    <name evidence="12" type="ORF">KK1_015835</name>
</gene>
<evidence type="ECO:0000256" key="4">
    <source>
        <dbReference type="ARBA" id="ARBA00022538"/>
    </source>
</evidence>
<comment type="similarity">
    <text evidence="11">Belongs to the CemA family.</text>
</comment>
<evidence type="ECO:0000313" key="13">
    <source>
        <dbReference type="Proteomes" id="UP000075243"/>
    </source>
</evidence>
<evidence type="ECO:0000256" key="9">
    <source>
        <dbReference type="ARBA" id="ARBA00023065"/>
    </source>
</evidence>
<dbReference type="GO" id="GO:0006813">
    <property type="term" value="P:potassium ion transport"/>
    <property type="evidence" value="ECO:0007669"/>
    <property type="project" value="UniProtKB-KW"/>
</dbReference>
<keyword evidence="10" id="KW-0472">Membrane</keyword>
<evidence type="ECO:0000256" key="2">
    <source>
        <dbReference type="ARBA" id="ARBA00022448"/>
    </source>
</evidence>
<evidence type="ECO:0000256" key="5">
    <source>
        <dbReference type="ARBA" id="ARBA00022692"/>
    </source>
</evidence>
<dbReference type="InterPro" id="IPR004282">
    <property type="entry name" value="CemA"/>
</dbReference>
<dbReference type="PANTHER" id="PTHR33650:SF1">
    <property type="entry name" value="CHLOROPLAST ENVELOPE MEMBRANE PROTEIN"/>
    <property type="match status" value="1"/>
</dbReference>
<comment type="subcellular location">
    <subcellularLocation>
        <location evidence="1">Membrane</location>
        <topology evidence="1">Multi-pass membrane protein</topology>
    </subcellularLocation>
</comment>
<dbReference type="GO" id="GO:0015297">
    <property type="term" value="F:antiporter activity"/>
    <property type="evidence" value="ECO:0007669"/>
    <property type="project" value="UniProtKB-KW"/>
</dbReference>
<keyword evidence="9" id="KW-0406">Ion transport</keyword>
<evidence type="ECO:0000256" key="8">
    <source>
        <dbReference type="ARBA" id="ARBA00022989"/>
    </source>
</evidence>
<organism evidence="12 13">
    <name type="scientific">Cajanus cajan</name>
    <name type="common">Pigeon pea</name>
    <name type="synonym">Cajanus indicus</name>
    <dbReference type="NCBI Taxonomy" id="3821"/>
    <lineage>
        <taxon>Eukaryota</taxon>
        <taxon>Viridiplantae</taxon>
        <taxon>Streptophyta</taxon>
        <taxon>Embryophyta</taxon>
        <taxon>Tracheophyta</taxon>
        <taxon>Spermatophyta</taxon>
        <taxon>Magnoliopsida</taxon>
        <taxon>eudicotyledons</taxon>
        <taxon>Gunneridae</taxon>
        <taxon>Pentapetalae</taxon>
        <taxon>rosids</taxon>
        <taxon>fabids</taxon>
        <taxon>Fabales</taxon>
        <taxon>Fabaceae</taxon>
        <taxon>Papilionoideae</taxon>
        <taxon>50 kb inversion clade</taxon>
        <taxon>NPAAA clade</taxon>
        <taxon>indigoferoid/millettioid clade</taxon>
        <taxon>Phaseoleae</taxon>
        <taxon>Cajanus</taxon>
    </lineage>
</organism>
<keyword evidence="7" id="KW-0630">Potassium</keyword>
<keyword evidence="13" id="KW-1185">Reference proteome</keyword>
<keyword evidence="8" id="KW-1133">Transmembrane helix</keyword>
<dbReference type="Proteomes" id="UP000075243">
    <property type="component" value="Chromosome 8"/>
</dbReference>
<dbReference type="GO" id="GO:1902600">
    <property type="term" value="P:proton transmembrane transport"/>
    <property type="evidence" value="ECO:0007669"/>
    <property type="project" value="UniProtKB-KW"/>
</dbReference>
<keyword evidence="2" id="KW-0813">Transport</keyword>
<evidence type="ECO:0000256" key="3">
    <source>
        <dbReference type="ARBA" id="ARBA00022449"/>
    </source>
</evidence>
<dbReference type="PANTHER" id="PTHR33650">
    <property type="entry name" value="CHLOROPLAST ENVELOPE MEMBRANE PROTEIN-RELATED"/>
    <property type="match status" value="1"/>
</dbReference>
<sequence length="144" mass="16219">MHVVDCFWWILDACRYHSESGWQTLLEIIVEHYGLEVDQSAITIFICLVPVIIDACVKLWLLTRITPCFCDTAVQIPSAFIPKGDKYISGNETSLILLLTRITPCFCDTAVQIPSAFIPKGDKYISGNETSLILLLQFWVGTHP</sequence>
<reference evidence="12 13" key="1">
    <citation type="journal article" date="2012" name="Nat. Biotechnol.">
        <title>Draft genome sequence of pigeonpea (Cajanus cajan), an orphan legume crop of resource-poor farmers.</title>
        <authorList>
            <person name="Varshney R.K."/>
            <person name="Chen W."/>
            <person name="Li Y."/>
            <person name="Bharti A.K."/>
            <person name="Saxena R.K."/>
            <person name="Schlueter J.A."/>
            <person name="Donoghue M.T."/>
            <person name="Azam S."/>
            <person name="Fan G."/>
            <person name="Whaley A.M."/>
            <person name="Farmer A.D."/>
            <person name="Sheridan J."/>
            <person name="Iwata A."/>
            <person name="Tuteja R."/>
            <person name="Penmetsa R.V."/>
            <person name="Wu W."/>
            <person name="Upadhyaya H.D."/>
            <person name="Yang S.P."/>
            <person name="Shah T."/>
            <person name="Saxena K.B."/>
            <person name="Michael T."/>
            <person name="McCombie W.R."/>
            <person name="Yang B."/>
            <person name="Zhang G."/>
            <person name="Yang H."/>
            <person name="Wang J."/>
            <person name="Spillane C."/>
            <person name="Cook D.R."/>
            <person name="May G.D."/>
            <person name="Xu X."/>
            <person name="Jackson S.A."/>
        </authorList>
    </citation>
    <scope>NUCLEOTIDE SEQUENCE [LARGE SCALE GENOMIC DNA]</scope>
    <source>
        <strain evidence="13">cv. Asha</strain>
    </source>
</reference>
<protein>
    <submittedName>
        <fullName evidence="12">Proton extrusion protein pcxA</fullName>
    </submittedName>
</protein>
<evidence type="ECO:0000313" key="12">
    <source>
        <dbReference type="EMBL" id="KYP61348.1"/>
    </source>
</evidence>
<dbReference type="AlphaFoldDB" id="A0A151T2V5"/>
<keyword evidence="6" id="KW-0375">Hydrogen ion transport</keyword>